<dbReference type="Pfam" id="PF14198">
    <property type="entry name" value="TnpV"/>
    <property type="match status" value="1"/>
</dbReference>
<dbReference type="Proteomes" id="UP000596035">
    <property type="component" value="Chromosome"/>
</dbReference>
<evidence type="ECO:0000313" key="1">
    <source>
        <dbReference type="EMBL" id="ASB39811.1"/>
    </source>
</evidence>
<proteinExistence type="predicted"/>
<organism evidence="2 4">
    <name type="scientific">Acutalibacter muris</name>
    <dbReference type="NCBI Taxonomy" id="1796620"/>
    <lineage>
        <taxon>Bacteria</taxon>
        <taxon>Bacillati</taxon>
        <taxon>Bacillota</taxon>
        <taxon>Clostridia</taxon>
        <taxon>Eubacteriales</taxon>
        <taxon>Acutalibacteraceae</taxon>
        <taxon>Acutalibacter</taxon>
    </lineage>
</organism>
<dbReference type="RefSeq" id="WP_066535599.1">
    <property type="nucleotide sequence ID" value="NZ_CP021422.1"/>
</dbReference>
<name>A0A1Z2XN36_9FIRM</name>
<accession>A0A1Z2XN36</accession>
<dbReference type="KEGG" id="amur:ADH66_03595"/>
<evidence type="ECO:0000313" key="4">
    <source>
        <dbReference type="Proteomes" id="UP000596035"/>
    </source>
</evidence>
<dbReference type="EMBL" id="CP065321">
    <property type="protein sequence ID" value="QQR29104.1"/>
    <property type="molecule type" value="Genomic_DNA"/>
</dbReference>
<dbReference type="EMBL" id="CP021422">
    <property type="protein sequence ID" value="ASB39811.1"/>
    <property type="molecule type" value="Genomic_DNA"/>
</dbReference>
<gene>
    <name evidence="1" type="ORF">ADH66_03595</name>
    <name evidence="2" type="ORF">I5Q82_13660</name>
</gene>
<keyword evidence="3" id="KW-1185">Reference proteome</keyword>
<reference evidence="2 4" key="3">
    <citation type="submission" date="2020-11" db="EMBL/GenBank/DDBJ databases">
        <title>Closed and high quality bacterial genomes of the OMM12 community.</title>
        <authorList>
            <person name="Marbouty M."/>
            <person name="Lamy-Besnier Q."/>
            <person name="Debarbieux L."/>
            <person name="Koszul R."/>
        </authorList>
    </citation>
    <scope>NUCLEOTIDE SEQUENCE [LARGE SCALE GENOMIC DNA]</scope>
    <source>
        <strain evidence="2 4">KB18</strain>
    </source>
</reference>
<sequence length="121" mass="14109">MENGLTYIRVGDYYIPNLALDPEPEEPVRDIGKYGRMRLTYLKQHRRKLYRELVDTGKLQAHLLDINDTANDWLDRMMPQMAKAAEATEELKARDQMAWVGLMNSCKAQVEEIIFAELVYC</sequence>
<evidence type="ECO:0000313" key="3">
    <source>
        <dbReference type="Proteomes" id="UP000196710"/>
    </source>
</evidence>
<reference evidence="1" key="1">
    <citation type="journal article" date="2017" name="Genome Announc.">
        <title>High-Quality Whole-Genome Sequences of the Oligo-Mouse-Microbiota Bacterial Community.</title>
        <authorList>
            <person name="Garzetti D."/>
            <person name="Brugiroux S."/>
            <person name="Bunk B."/>
            <person name="Pukall R."/>
            <person name="McCoy K.D."/>
            <person name="Macpherson A.J."/>
            <person name="Stecher B."/>
        </authorList>
    </citation>
    <scope>NUCLEOTIDE SEQUENCE</scope>
    <source>
        <strain evidence="1">KB18</strain>
    </source>
</reference>
<reference evidence="3" key="2">
    <citation type="submission" date="2017-05" db="EMBL/GenBank/DDBJ databases">
        <title>Improved OligoMM genomes.</title>
        <authorList>
            <person name="Garzetti D."/>
        </authorList>
    </citation>
    <scope>NUCLEOTIDE SEQUENCE [LARGE SCALE GENOMIC DNA]</scope>
    <source>
        <strain evidence="3">KB18</strain>
    </source>
</reference>
<dbReference type="Proteomes" id="UP000196710">
    <property type="component" value="Chromosome"/>
</dbReference>
<protein>
    <submittedName>
        <fullName evidence="2">TnpV protein</fullName>
    </submittedName>
</protein>
<dbReference type="AlphaFoldDB" id="A0A1Z2XN36"/>
<dbReference type="InterPro" id="IPR026989">
    <property type="entry name" value="TnpV"/>
</dbReference>
<evidence type="ECO:0000313" key="2">
    <source>
        <dbReference type="EMBL" id="QQR29104.1"/>
    </source>
</evidence>